<dbReference type="InterPro" id="IPR036116">
    <property type="entry name" value="FN3_sf"/>
</dbReference>
<feature type="domain" description="Interferon/interleukin receptor" evidence="3">
    <location>
        <begin position="117"/>
        <end position="214"/>
    </location>
</feature>
<dbReference type="PANTHER" id="PTHR20859:SF84">
    <property type="entry name" value="INTERFERON ALPHA_BETA RECEPTOR 2"/>
    <property type="match status" value="1"/>
</dbReference>
<feature type="region of interest" description="Disordered" evidence="1">
    <location>
        <begin position="285"/>
        <end position="308"/>
    </location>
</feature>
<dbReference type="PANTHER" id="PTHR20859">
    <property type="entry name" value="INTERFERON/INTERLEUKIN RECEPTOR"/>
    <property type="match status" value="1"/>
</dbReference>
<dbReference type="Proteomes" id="UP000826234">
    <property type="component" value="Unassembled WGS sequence"/>
</dbReference>
<comment type="caution">
    <text evidence="4">The sequence shown here is derived from an EMBL/GenBank/DDBJ whole genome shotgun (WGS) entry which is preliminary data.</text>
</comment>
<keyword evidence="2" id="KW-0812">Transmembrane</keyword>
<dbReference type="Pfam" id="PF09294">
    <property type="entry name" value="Interfer-bind"/>
    <property type="match status" value="1"/>
</dbReference>
<feature type="transmembrane region" description="Helical" evidence="2">
    <location>
        <begin position="228"/>
        <end position="252"/>
    </location>
</feature>
<keyword evidence="2" id="KW-1133">Transmembrane helix</keyword>
<dbReference type="InterPro" id="IPR050650">
    <property type="entry name" value="Type-II_Cytokine-TF_Rcpt"/>
</dbReference>
<keyword evidence="2" id="KW-0472">Membrane</keyword>
<dbReference type="SUPFAM" id="SSF49265">
    <property type="entry name" value="Fibronectin type III"/>
    <property type="match status" value="2"/>
</dbReference>
<organism evidence="4 5">
    <name type="scientific">Phrynosoma platyrhinos</name>
    <name type="common">Desert horned lizard</name>
    <dbReference type="NCBI Taxonomy" id="52577"/>
    <lineage>
        <taxon>Eukaryota</taxon>
        <taxon>Metazoa</taxon>
        <taxon>Chordata</taxon>
        <taxon>Craniata</taxon>
        <taxon>Vertebrata</taxon>
        <taxon>Euteleostomi</taxon>
        <taxon>Lepidosauria</taxon>
        <taxon>Squamata</taxon>
        <taxon>Bifurcata</taxon>
        <taxon>Unidentata</taxon>
        <taxon>Episquamata</taxon>
        <taxon>Toxicofera</taxon>
        <taxon>Iguania</taxon>
        <taxon>Phrynosomatidae</taxon>
        <taxon>Phrynosomatinae</taxon>
        <taxon>Phrynosoma</taxon>
    </lineage>
</organism>
<dbReference type="InterPro" id="IPR013783">
    <property type="entry name" value="Ig-like_fold"/>
</dbReference>
<accession>A0ABQ7T5V6</accession>
<protein>
    <recommendedName>
        <fullName evidence="3">Interferon/interleukin receptor domain-containing protein</fullName>
    </recommendedName>
</protein>
<proteinExistence type="predicted"/>
<dbReference type="EMBL" id="JAIPUX010001232">
    <property type="protein sequence ID" value="KAH0624857.1"/>
    <property type="molecule type" value="Genomic_DNA"/>
</dbReference>
<evidence type="ECO:0000259" key="3">
    <source>
        <dbReference type="Pfam" id="PF09294"/>
    </source>
</evidence>
<feature type="compositionally biased region" description="Low complexity" evidence="1">
    <location>
        <begin position="25"/>
        <end position="35"/>
    </location>
</feature>
<name>A0ABQ7T5V6_PHRPL</name>
<feature type="region of interest" description="Disordered" evidence="1">
    <location>
        <begin position="1"/>
        <end position="53"/>
    </location>
</feature>
<keyword evidence="5" id="KW-1185">Reference proteome</keyword>
<feature type="region of interest" description="Disordered" evidence="1">
    <location>
        <begin position="458"/>
        <end position="480"/>
    </location>
</feature>
<evidence type="ECO:0000256" key="1">
    <source>
        <dbReference type="SAM" id="MobiDB-lite"/>
    </source>
</evidence>
<feature type="compositionally biased region" description="Acidic residues" evidence="1">
    <location>
        <begin position="294"/>
        <end position="305"/>
    </location>
</feature>
<gene>
    <name evidence="4" type="ORF">JD844_032720</name>
</gene>
<dbReference type="InterPro" id="IPR015373">
    <property type="entry name" value="Interferon/interleukin_rcp_dom"/>
</dbReference>
<dbReference type="Gene3D" id="2.60.40.10">
    <property type="entry name" value="Immunoglobulins"/>
    <property type="match status" value="2"/>
</dbReference>
<evidence type="ECO:0000313" key="4">
    <source>
        <dbReference type="EMBL" id="KAH0624857.1"/>
    </source>
</evidence>
<reference evidence="4 5" key="1">
    <citation type="journal article" date="2022" name="Gigascience">
        <title>A chromosome-level genome assembly and annotation of the desert horned lizard, Phrynosoma platyrhinos, provides insight into chromosomal rearrangements among reptiles.</title>
        <authorList>
            <person name="Koochekian N."/>
            <person name="Ascanio A."/>
            <person name="Farleigh K."/>
            <person name="Card D.C."/>
            <person name="Schield D.R."/>
            <person name="Castoe T.A."/>
            <person name="Jezkova T."/>
        </authorList>
    </citation>
    <scope>NUCLEOTIDE SEQUENCE [LARGE SCALE GENOMIC DNA]</scope>
    <source>
        <strain evidence="4">NK-2021</strain>
    </source>
</reference>
<evidence type="ECO:0000256" key="2">
    <source>
        <dbReference type="SAM" id="Phobius"/>
    </source>
</evidence>
<sequence length="480" mass="52690">MQLTCVSCPIETESNSSKKDKEQDPSSSKSRSQQSEDPDHQALQPGEPPVCPSLPEGSVQLKNTYRTVMECSNITRSFCNLTKEFTDPCWAYIILVEQVTENGVHSSDLTFIPFLNTCLSQPEFNISTCPNCVNVTVKLSSSSLLKVYKDIKYTVTASTAGLPDKQNINTTRQESFYAVMGNLLPNRNYCLTVDVYTSVPTKQCTPSSPKCIITHSNNKSDNNTTATLIGVFMPLLVGLVLLVLCKVGLICLKIDLPNVLENIPKLAYSVFDSVPEEVHTVKVTEKSKKKVWHDDDDDDDDDDDSGSSVENNGFYTVRKISKTCSTVDTMENLSIDCSSSANDTVEPGTAEVESFQNEINEGESRTTNQFFYHSSKVNSANEPELGHSSCLNVNLNTVKLGISVHTLDVPANLDPDQEDSADLKELCITDDSESTLFTDIPNIQSASVHSLLCAWQNSSGSSGESESSDSETVHVGYMRR</sequence>
<evidence type="ECO:0000313" key="5">
    <source>
        <dbReference type="Proteomes" id="UP000826234"/>
    </source>
</evidence>